<evidence type="ECO:0000313" key="2">
    <source>
        <dbReference type="EMBL" id="KAK9760193.1"/>
    </source>
</evidence>
<dbReference type="EMBL" id="JASJQH010002442">
    <property type="protein sequence ID" value="KAK9760193.1"/>
    <property type="molecule type" value="Genomic_DNA"/>
</dbReference>
<comment type="caution">
    <text evidence="2">The sequence shown here is derived from an EMBL/GenBank/DDBJ whole genome shotgun (WGS) entry which is preliminary data.</text>
</comment>
<evidence type="ECO:0000313" key="3">
    <source>
        <dbReference type="Proteomes" id="UP001479436"/>
    </source>
</evidence>
<proteinExistence type="predicted"/>
<protein>
    <recommendedName>
        <fullName evidence="1">Dynamin N-terminal domain-containing protein</fullName>
    </recommendedName>
</protein>
<dbReference type="Proteomes" id="UP001479436">
    <property type="component" value="Unassembled WGS sequence"/>
</dbReference>
<evidence type="ECO:0000259" key="1">
    <source>
        <dbReference type="Pfam" id="PF00350"/>
    </source>
</evidence>
<feature type="domain" description="Dynamin N-terminal" evidence="1">
    <location>
        <begin position="198"/>
        <end position="346"/>
    </location>
</feature>
<dbReference type="SUPFAM" id="SSF52540">
    <property type="entry name" value="P-loop containing nucleoside triphosphate hydrolases"/>
    <property type="match status" value="1"/>
</dbReference>
<keyword evidence="3" id="KW-1185">Reference proteome</keyword>
<accession>A0ABR2WFA3</accession>
<name>A0ABR2WFA3_9FUNG</name>
<dbReference type="InterPro" id="IPR027417">
    <property type="entry name" value="P-loop_NTPase"/>
</dbReference>
<dbReference type="InterPro" id="IPR045063">
    <property type="entry name" value="Dynamin_N"/>
</dbReference>
<gene>
    <name evidence="2" type="ORF">K7432_016053</name>
</gene>
<dbReference type="Gene3D" id="3.40.50.300">
    <property type="entry name" value="P-loop containing nucleotide triphosphate hydrolases"/>
    <property type="match status" value="2"/>
</dbReference>
<sequence>MVPGVDSIIQIGKIAFDKIQENKNNAQVSEYLLECREKAVENDMKRRINILREEFNRGEINSTLALCKLTMLSNENPVQEANLVNNVQQFYSTNTAYYNVFKDNILNEFFLDKDEAYMFNNGHNINCYVNYCLESSIDPVTMANMKINRDEIKEYDTEELIRLICTVRDTIKSTDFNKDLSAVNNYIEQLKQSEFTVSLFGEVNSGKSTIINTIIDLNLAFTNVETCTAVPVIYENDCAQNEPVLHLGEHFHAYGLGAMYEGEEISAVLKKLNDIVRENSIKLSFVQWPVVKVSFNGINSKIRIIDTPGISEKDPTLLQYAKLALTHSVCMMVIFPCDKINTTSENAIKAYTDSVINKGKHLCLIANRWDEYERGLDPTEKRIKREELTKRFKHKGYSKVFITTGSNAFHTSQMQKILQSGQKPAWREARIWVDKCLSNAVTTSEDLEEEYEGYSTNELQRKLTRILTNSGVSELVTYLDTGLSKDIQQETIMYICNNMIKELSFFESLRGPIRDSGIMSISDAEQQLNMNNNSKILLNKSLDRWKSHIASQKCRLMELVTPEIKDMNTTLKQVLYSRYEAIKSEIESAQMKGYKAAAKESISKSNQRDIIFFKDKENEVINQIFRKIDDALFATVRFKIKSINESLVNTLYTLKTELRDSCEDWNIVSFIDEVRIHDYIFDEKNVKKVTNIAVYKVNVERPMILRVFGSKERESRDRLCIKEVNFRCSIDAIVDDLINKFDCNIRLHICRHIESYTSYIERGSNGILDAIDTNIRKFQNDKTEALESLGLRIRSDLKLNSCNRILGKIRRKYLDGIDRSH</sequence>
<dbReference type="Pfam" id="PF00350">
    <property type="entry name" value="Dynamin_N"/>
    <property type="match status" value="1"/>
</dbReference>
<reference evidence="2 3" key="1">
    <citation type="submission" date="2023-04" db="EMBL/GenBank/DDBJ databases">
        <title>Genome of Basidiobolus ranarum AG-B5.</title>
        <authorList>
            <person name="Stajich J.E."/>
            <person name="Carter-House D."/>
            <person name="Gryganskyi A."/>
        </authorList>
    </citation>
    <scope>NUCLEOTIDE SEQUENCE [LARGE SCALE GENOMIC DNA]</scope>
    <source>
        <strain evidence="2 3">AG-B5</strain>
    </source>
</reference>
<organism evidence="2 3">
    <name type="scientific">Basidiobolus ranarum</name>
    <dbReference type="NCBI Taxonomy" id="34480"/>
    <lineage>
        <taxon>Eukaryota</taxon>
        <taxon>Fungi</taxon>
        <taxon>Fungi incertae sedis</taxon>
        <taxon>Zoopagomycota</taxon>
        <taxon>Entomophthoromycotina</taxon>
        <taxon>Basidiobolomycetes</taxon>
        <taxon>Basidiobolales</taxon>
        <taxon>Basidiobolaceae</taxon>
        <taxon>Basidiobolus</taxon>
    </lineage>
</organism>